<reference evidence="9 10" key="1">
    <citation type="submission" date="2016-10" db="EMBL/GenBank/DDBJ databases">
        <authorList>
            <person name="Varghese N."/>
            <person name="Submissions S."/>
        </authorList>
    </citation>
    <scope>NUCLEOTIDE SEQUENCE [LARGE SCALE GENOMIC DNA]</scope>
    <source>
        <strain evidence="9 10">ATCC 19403</strain>
    </source>
</reference>
<feature type="transmembrane region" description="Helical" evidence="8">
    <location>
        <begin position="97"/>
        <end position="119"/>
    </location>
</feature>
<comment type="function">
    <text evidence="8">Part of a membrane-bound complex that couples electron transfer with translocation of ions across the membrane.</text>
</comment>
<dbReference type="PANTHER" id="PTHR30586">
    <property type="entry name" value="ELECTRON TRANSPORT COMPLEX PROTEIN RNFE"/>
    <property type="match status" value="1"/>
</dbReference>
<evidence type="ECO:0000256" key="2">
    <source>
        <dbReference type="ARBA" id="ARBA00022448"/>
    </source>
</evidence>
<protein>
    <recommendedName>
        <fullName evidence="8">Ion-translocating oxidoreductase complex subunit E</fullName>
        <ecNumber evidence="8">7.-.-.-</ecNumber>
    </recommendedName>
    <alternativeName>
        <fullName evidence="8">Rnf electron transport complex subunit E</fullName>
    </alternativeName>
</protein>
<dbReference type="HAMAP" id="MF_00478">
    <property type="entry name" value="RsxE_RnfE"/>
    <property type="match status" value="1"/>
</dbReference>
<name>A0ABY1CEX8_9FIRM</name>
<comment type="similarity">
    <text evidence="8">Belongs to the NqrDE/RnfAE family.</text>
</comment>
<keyword evidence="8" id="KW-1003">Cell membrane</keyword>
<dbReference type="RefSeq" id="WP_100043106.1">
    <property type="nucleotide sequence ID" value="NZ_LT630003.1"/>
</dbReference>
<feature type="transmembrane region" description="Helical" evidence="8">
    <location>
        <begin position="71"/>
        <end position="91"/>
    </location>
</feature>
<sequence length="202" mass="21833">MSNLKKIAFNGIIRENPVFVQLIGLCPTLAVTTSASNGLGMGVSTTLVMTFSSMVISSLRNVLPEKVRLPLLVSITAGFVTILQLIISAYFPDLDKSLGIFIPLIVVNCIPFARAEVFASKNSVFHSTADGFFMGLGFTAALILIGSIREIIGAGTFFGITVLPSQFPKTLIMIFAPGAFFTIAFIIAIINYYKEKPKKEDQ</sequence>
<keyword evidence="3 8" id="KW-0812">Transmembrane</keyword>
<evidence type="ECO:0000256" key="1">
    <source>
        <dbReference type="ARBA" id="ARBA00004127"/>
    </source>
</evidence>
<dbReference type="Pfam" id="PF02508">
    <property type="entry name" value="Rnf-Nqr"/>
    <property type="match status" value="1"/>
</dbReference>
<feature type="transmembrane region" description="Helical" evidence="8">
    <location>
        <begin position="131"/>
        <end position="152"/>
    </location>
</feature>
<organism evidence="9 10">
    <name type="scientific">Lacrimispora sphenoides JCM 1415</name>
    <dbReference type="NCBI Taxonomy" id="1297793"/>
    <lineage>
        <taxon>Bacteria</taxon>
        <taxon>Bacillati</taxon>
        <taxon>Bacillota</taxon>
        <taxon>Clostridia</taxon>
        <taxon>Lachnospirales</taxon>
        <taxon>Lachnospiraceae</taxon>
        <taxon>Lacrimispora</taxon>
    </lineage>
</organism>
<accession>A0ABY1CEX8</accession>
<dbReference type="EMBL" id="LT630003">
    <property type="protein sequence ID" value="SET98006.1"/>
    <property type="molecule type" value="Genomic_DNA"/>
</dbReference>
<dbReference type="InterPro" id="IPR003667">
    <property type="entry name" value="NqrDE/RnfAE"/>
</dbReference>
<keyword evidence="4 8" id="KW-1278">Translocase</keyword>
<comment type="subcellular location">
    <subcellularLocation>
        <location evidence="8">Cell membrane</location>
        <topology evidence="8">Multi-pass membrane protein</topology>
    </subcellularLocation>
    <subcellularLocation>
        <location evidence="1">Endomembrane system</location>
        <topology evidence="1">Multi-pass membrane protein</topology>
    </subcellularLocation>
</comment>
<proteinExistence type="inferred from homology"/>
<evidence type="ECO:0000256" key="7">
    <source>
        <dbReference type="ARBA" id="ARBA00023136"/>
    </source>
</evidence>
<evidence type="ECO:0000313" key="10">
    <source>
        <dbReference type="Proteomes" id="UP000198970"/>
    </source>
</evidence>
<feature type="transmembrane region" description="Helical" evidence="8">
    <location>
        <begin position="172"/>
        <end position="193"/>
    </location>
</feature>
<evidence type="ECO:0000256" key="6">
    <source>
        <dbReference type="ARBA" id="ARBA00022989"/>
    </source>
</evidence>
<evidence type="ECO:0000256" key="3">
    <source>
        <dbReference type="ARBA" id="ARBA00022692"/>
    </source>
</evidence>
<keyword evidence="7 8" id="KW-0472">Membrane</keyword>
<comment type="subunit">
    <text evidence="8">The complex is composed of six subunits: RnfA, RnfB, RnfC, RnfD, RnfE and RnfG.</text>
</comment>
<evidence type="ECO:0000313" key="9">
    <source>
        <dbReference type="EMBL" id="SET98006.1"/>
    </source>
</evidence>
<feature type="transmembrane region" description="Helical" evidence="8">
    <location>
        <begin position="40"/>
        <end position="59"/>
    </location>
</feature>
<keyword evidence="6 8" id="KW-1133">Transmembrane helix</keyword>
<evidence type="ECO:0000256" key="5">
    <source>
        <dbReference type="ARBA" id="ARBA00022982"/>
    </source>
</evidence>
<dbReference type="PANTHER" id="PTHR30586:SF0">
    <property type="entry name" value="ION-TRANSLOCATING OXIDOREDUCTASE COMPLEX SUBUNIT E"/>
    <property type="match status" value="1"/>
</dbReference>
<evidence type="ECO:0000256" key="4">
    <source>
        <dbReference type="ARBA" id="ARBA00022967"/>
    </source>
</evidence>
<keyword evidence="5 8" id="KW-0249">Electron transport</keyword>
<evidence type="ECO:0000256" key="8">
    <source>
        <dbReference type="HAMAP-Rule" id="MF_00478"/>
    </source>
</evidence>
<dbReference type="EC" id="7.-.-.-" evidence="8"/>
<keyword evidence="2 8" id="KW-0813">Transport</keyword>
<dbReference type="NCBIfam" id="TIGR01948">
    <property type="entry name" value="rnfE"/>
    <property type="match status" value="1"/>
</dbReference>
<dbReference type="PIRSF" id="PIRSF006102">
    <property type="entry name" value="NQR_DE"/>
    <property type="match status" value="1"/>
</dbReference>
<gene>
    <name evidence="8" type="primary">rnfE</name>
    <name evidence="9" type="ORF">SAMN02745906_3622</name>
</gene>
<keyword evidence="10" id="KW-1185">Reference proteome</keyword>
<dbReference type="InterPro" id="IPR010968">
    <property type="entry name" value="RnfE"/>
</dbReference>
<dbReference type="NCBIfam" id="NF009070">
    <property type="entry name" value="PRK12405.1"/>
    <property type="match status" value="1"/>
</dbReference>
<dbReference type="Proteomes" id="UP000198970">
    <property type="component" value="Chromosome I"/>
</dbReference>